<dbReference type="AlphaFoldDB" id="A0A1F5YXJ7"/>
<dbReference type="Proteomes" id="UP000179129">
    <property type="component" value="Unassembled WGS sequence"/>
</dbReference>
<dbReference type="GO" id="GO:0006396">
    <property type="term" value="P:RNA processing"/>
    <property type="evidence" value="ECO:0007669"/>
    <property type="project" value="InterPro"/>
</dbReference>
<gene>
    <name evidence="5" type="ORF">A3F83_11865</name>
</gene>
<dbReference type="Gene3D" id="3.40.1280.10">
    <property type="match status" value="1"/>
</dbReference>
<dbReference type="SMART" id="SM00967">
    <property type="entry name" value="SpoU_sub_bind"/>
    <property type="match status" value="1"/>
</dbReference>
<sequence>MQLERKVQSEPLAGLSNAKEKVLARLTHRKYRQEEGLFLAEGLKLVGEALERGAGIEWAVASETADKRAAELVRLLLERGVQVYRASEKSLVKNLDLVTPQALTAVCVEPRLSLPDLVPGARSLVVVSDNLREPGNLGALIRVAAASGAAALLAGPGTVDPYNSKCVRGSMGAIFRLPVFRVGREELKNFMESRNFGIYAAAAEGENVFALDKFPSRTALILGSEAAGPTEFTSGLGARLLGVPMAAGVESLNVAVAAGILLYRIAEKVSLK</sequence>
<dbReference type="InterPro" id="IPR053888">
    <property type="entry name" value="MRM3-like_sub_bind"/>
</dbReference>
<dbReference type="GO" id="GO:0003723">
    <property type="term" value="F:RNA binding"/>
    <property type="evidence" value="ECO:0007669"/>
    <property type="project" value="InterPro"/>
</dbReference>
<accession>A0A1F5YXJ7</accession>
<dbReference type="PANTHER" id="PTHR43191">
    <property type="entry name" value="RRNA METHYLTRANSFERASE 3"/>
    <property type="match status" value="1"/>
</dbReference>
<dbReference type="CDD" id="cd18095">
    <property type="entry name" value="SpoU-like_rRNA-MTase"/>
    <property type="match status" value="1"/>
</dbReference>
<dbReference type="Pfam" id="PF22435">
    <property type="entry name" value="MRM3-like_sub_bind"/>
    <property type="match status" value="1"/>
</dbReference>
<keyword evidence="2" id="KW-0489">Methyltransferase</keyword>
<dbReference type="STRING" id="1817867.A3F83_11865"/>
<evidence type="ECO:0000313" key="5">
    <source>
        <dbReference type="EMBL" id="OGG04687.1"/>
    </source>
</evidence>
<dbReference type="EMBL" id="MFIX01000099">
    <property type="protein sequence ID" value="OGG04687.1"/>
    <property type="molecule type" value="Genomic_DNA"/>
</dbReference>
<comment type="similarity">
    <text evidence="1">Belongs to the class IV-like SAM-binding methyltransferase superfamily. RNA methyltransferase TrmH family.</text>
</comment>
<feature type="domain" description="RNA 2-O ribose methyltransferase substrate binding" evidence="4">
    <location>
        <begin position="39"/>
        <end position="113"/>
    </location>
</feature>
<dbReference type="InterPro" id="IPR029064">
    <property type="entry name" value="Ribosomal_eL30-like_sf"/>
</dbReference>
<dbReference type="GO" id="GO:0032259">
    <property type="term" value="P:methylation"/>
    <property type="evidence" value="ECO:0007669"/>
    <property type="project" value="UniProtKB-KW"/>
</dbReference>
<evidence type="ECO:0000256" key="1">
    <source>
        <dbReference type="ARBA" id="ARBA00007228"/>
    </source>
</evidence>
<dbReference type="GO" id="GO:0005737">
    <property type="term" value="C:cytoplasm"/>
    <property type="evidence" value="ECO:0007669"/>
    <property type="project" value="UniProtKB-ARBA"/>
</dbReference>
<evidence type="ECO:0000256" key="2">
    <source>
        <dbReference type="ARBA" id="ARBA00022603"/>
    </source>
</evidence>
<dbReference type="InterPro" id="IPR029026">
    <property type="entry name" value="tRNA_m1G_MTases_N"/>
</dbReference>
<dbReference type="InterPro" id="IPR029028">
    <property type="entry name" value="Alpha/beta_knot_MTases"/>
</dbReference>
<dbReference type="SUPFAM" id="SSF75217">
    <property type="entry name" value="alpha/beta knot"/>
    <property type="match status" value="1"/>
</dbReference>
<dbReference type="InterPro" id="IPR001537">
    <property type="entry name" value="SpoU_MeTrfase"/>
</dbReference>
<name>A0A1F5YXJ7_9BACT</name>
<dbReference type="Gene3D" id="3.30.1330.30">
    <property type="match status" value="1"/>
</dbReference>
<evidence type="ECO:0000256" key="3">
    <source>
        <dbReference type="ARBA" id="ARBA00022679"/>
    </source>
</evidence>
<keyword evidence="3" id="KW-0808">Transferase</keyword>
<dbReference type="PANTHER" id="PTHR43191:SF2">
    <property type="entry name" value="RRNA METHYLTRANSFERASE 3, MITOCHONDRIAL"/>
    <property type="match status" value="1"/>
</dbReference>
<organism evidence="5 6">
    <name type="scientific">Candidatus Glassbacteria bacterium RIFCSPLOWO2_12_FULL_58_11</name>
    <dbReference type="NCBI Taxonomy" id="1817867"/>
    <lineage>
        <taxon>Bacteria</taxon>
        <taxon>Candidatus Glassiibacteriota</taxon>
    </lineage>
</organism>
<dbReference type="SUPFAM" id="SSF55315">
    <property type="entry name" value="L30e-like"/>
    <property type="match status" value="1"/>
</dbReference>
<dbReference type="GO" id="GO:0008173">
    <property type="term" value="F:RNA methyltransferase activity"/>
    <property type="evidence" value="ECO:0007669"/>
    <property type="project" value="InterPro"/>
</dbReference>
<proteinExistence type="inferred from homology"/>
<evidence type="ECO:0000313" key="6">
    <source>
        <dbReference type="Proteomes" id="UP000179129"/>
    </source>
</evidence>
<comment type="caution">
    <text evidence="5">The sequence shown here is derived from an EMBL/GenBank/DDBJ whole genome shotgun (WGS) entry which is preliminary data.</text>
</comment>
<dbReference type="InterPro" id="IPR051259">
    <property type="entry name" value="rRNA_Methyltransferase"/>
</dbReference>
<dbReference type="InterPro" id="IPR013123">
    <property type="entry name" value="SpoU_subst-bd"/>
</dbReference>
<protein>
    <recommendedName>
        <fullName evidence="4">RNA 2-O ribose methyltransferase substrate binding domain-containing protein</fullName>
    </recommendedName>
</protein>
<dbReference type="Pfam" id="PF00588">
    <property type="entry name" value="SpoU_methylase"/>
    <property type="match status" value="1"/>
</dbReference>
<reference evidence="5 6" key="1">
    <citation type="journal article" date="2016" name="Nat. Commun.">
        <title>Thousands of microbial genomes shed light on interconnected biogeochemical processes in an aquifer system.</title>
        <authorList>
            <person name="Anantharaman K."/>
            <person name="Brown C.T."/>
            <person name="Hug L.A."/>
            <person name="Sharon I."/>
            <person name="Castelle C.J."/>
            <person name="Probst A.J."/>
            <person name="Thomas B.C."/>
            <person name="Singh A."/>
            <person name="Wilkins M.J."/>
            <person name="Karaoz U."/>
            <person name="Brodie E.L."/>
            <person name="Williams K.H."/>
            <person name="Hubbard S.S."/>
            <person name="Banfield J.F."/>
        </authorList>
    </citation>
    <scope>NUCLEOTIDE SEQUENCE [LARGE SCALE GENOMIC DNA]</scope>
</reference>
<evidence type="ECO:0000259" key="4">
    <source>
        <dbReference type="SMART" id="SM00967"/>
    </source>
</evidence>